<sequence>MKMQHVLPRLGLMLGLLLGSLASAEEGSAEPLTHRITAYFHSGLDLFLSDFRTMGGVGGGFGVRDTVNDRFILQADARYLLGLGNAVELRAGAGIQRQGTWTPAALVMVSGMMGGGMRFMTSERSTPVVAPALTVGLQLAPLRFTHSGTQFSLFELGVGVGSEWPGRGVSMHLTLLEAGTTF</sequence>
<organism evidence="2 3">
    <name type="scientific">Archangium lansingense</name>
    <dbReference type="NCBI Taxonomy" id="2995310"/>
    <lineage>
        <taxon>Bacteria</taxon>
        <taxon>Pseudomonadati</taxon>
        <taxon>Myxococcota</taxon>
        <taxon>Myxococcia</taxon>
        <taxon>Myxococcales</taxon>
        <taxon>Cystobacterineae</taxon>
        <taxon>Archangiaceae</taxon>
        <taxon>Archangium</taxon>
    </lineage>
</organism>
<feature type="signal peptide" evidence="1">
    <location>
        <begin position="1"/>
        <end position="24"/>
    </location>
</feature>
<comment type="caution">
    <text evidence="2">The sequence shown here is derived from an EMBL/GenBank/DDBJ whole genome shotgun (WGS) entry which is preliminary data.</text>
</comment>
<name>A0ABT4ADZ0_9BACT</name>
<keyword evidence="1" id="KW-0732">Signal</keyword>
<reference evidence="2 3" key="1">
    <citation type="submission" date="2022-11" db="EMBL/GenBank/DDBJ databases">
        <title>Minimal conservation of predation-associated metabolite biosynthetic gene clusters underscores biosynthetic potential of Myxococcota including descriptions for ten novel species: Archangium lansinium sp. nov., Myxococcus landrumus sp. nov., Nannocystis bai.</title>
        <authorList>
            <person name="Ahearne A."/>
            <person name="Stevens C."/>
            <person name="Phillips K."/>
        </authorList>
    </citation>
    <scope>NUCLEOTIDE SEQUENCE [LARGE SCALE GENOMIC DNA]</scope>
    <source>
        <strain evidence="2 3">MIWBW</strain>
    </source>
</reference>
<evidence type="ECO:0008006" key="4">
    <source>
        <dbReference type="Google" id="ProtNLM"/>
    </source>
</evidence>
<evidence type="ECO:0000256" key="1">
    <source>
        <dbReference type="SAM" id="SignalP"/>
    </source>
</evidence>
<protein>
    <recommendedName>
        <fullName evidence="4">Outer membrane protein beta-barrel domain-containing protein</fullName>
    </recommendedName>
</protein>
<dbReference type="Proteomes" id="UP001207654">
    <property type="component" value="Unassembled WGS sequence"/>
</dbReference>
<dbReference type="EMBL" id="JAPNKA010000001">
    <property type="protein sequence ID" value="MCY1079874.1"/>
    <property type="molecule type" value="Genomic_DNA"/>
</dbReference>
<evidence type="ECO:0000313" key="3">
    <source>
        <dbReference type="Proteomes" id="UP001207654"/>
    </source>
</evidence>
<feature type="chain" id="PRO_5046075344" description="Outer membrane protein beta-barrel domain-containing protein" evidence="1">
    <location>
        <begin position="25"/>
        <end position="182"/>
    </location>
</feature>
<proteinExistence type="predicted"/>
<dbReference type="RefSeq" id="WP_267538566.1">
    <property type="nucleotide sequence ID" value="NZ_JAPNKA010000001.1"/>
</dbReference>
<accession>A0ABT4ADZ0</accession>
<keyword evidence="3" id="KW-1185">Reference proteome</keyword>
<gene>
    <name evidence="2" type="ORF">OV287_36020</name>
</gene>
<evidence type="ECO:0000313" key="2">
    <source>
        <dbReference type="EMBL" id="MCY1079874.1"/>
    </source>
</evidence>